<evidence type="ECO:0000313" key="1">
    <source>
        <dbReference type="EMBL" id="EED11476.1"/>
    </source>
</evidence>
<sequence length="361" mass="40102">MLEYSFHAPGAPERELAGTGVKAKGVEHVGLLPTGCTTRCTKINKSMYIRKRETYHLLSVKMATSSSHVENYDASKFWIAPARNFRTSARLHLQHFLFQNTIGYLLEPTIEESLAASSRPLNVADLACGNGIWLTELHSHFAKNNISAQLDGFDINPVNFPDAAYLPDSVSIKQLDILAKPLPADLIGIYDMVHIRAFVSVIPDGDLTPILSVASDLLKPGGFLQWEETRGDKWVVESPSPQVSKLACESIVQVLEGGQKAQGINNEWVDVLDTCLGQFGFQDARLLSQKKRKQDYKGWTEDYLMVWEECAAFFPPKSQASNAPLTREVWTEMFANSVKETEQGVAVHQGKVVTVVGRRPQ</sequence>
<dbReference type="EMBL" id="EQ962663">
    <property type="protein sequence ID" value="EED11476.1"/>
    <property type="molecule type" value="Genomic_DNA"/>
</dbReference>
<accession>B8MVG7</accession>
<dbReference type="HOGENOM" id="CLU_010595_9_5_1"/>
<dbReference type="RefSeq" id="XP_002488792.1">
    <property type="nucleotide sequence ID" value="XM_002488747.1"/>
</dbReference>
<dbReference type="Proteomes" id="UP000001745">
    <property type="component" value="Unassembled WGS sequence"/>
</dbReference>
<dbReference type="SUPFAM" id="SSF53335">
    <property type="entry name" value="S-adenosyl-L-methionine-dependent methyltransferases"/>
    <property type="match status" value="1"/>
</dbReference>
<dbReference type="InterPro" id="IPR029063">
    <property type="entry name" value="SAM-dependent_MTases_sf"/>
</dbReference>
<dbReference type="OrthoDB" id="4222147at2759"/>
<dbReference type="GeneID" id="8103295"/>
<dbReference type="InParanoid" id="B8MVG7"/>
<dbReference type="OMA" id="WIAPARN"/>
<reference evidence="2" key="1">
    <citation type="journal article" date="2015" name="Genome Announc.">
        <title>Genome sequence of the AIDS-associated pathogen Penicillium marneffei (ATCC18224) and its near taxonomic relative Talaromyces stipitatus (ATCC10500).</title>
        <authorList>
            <person name="Nierman W.C."/>
            <person name="Fedorova-Abrams N.D."/>
            <person name="Andrianopoulos A."/>
        </authorList>
    </citation>
    <scope>NUCLEOTIDE SEQUENCE [LARGE SCALE GENOMIC DNA]</scope>
    <source>
        <strain evidence="2">ATCC 10500 / CBS 375.48 / QM 6759 / NRRL 1006</strain>
    </source>
</reference>
<protein>
    <submittedName>
        <fullName evidence="1">Uncharacterized protein</fullName>
    </submittedName>
</protein>
<dbReference type="CDD" id="cd02440">
    <property type="entry name" value="AdoMet_MTases"/>
    <property type="match status" value="1"/>
</dbReference>
<dbReference type="Gene3D" id="3.40.50.150">
    <property type="entry name" value="Vaccinia Virus protein VP39"/>
    <property type="match status" value="1"/>
</dbReference>
<gene>
    <name evidence="1" type="ORF">TSTA_007660</name>
</gene>
<dbReference type="eggNOG" id="ENOG502SIYH">
    <property type="taxonomic scope" value="Eukaryota"/>
</dbReference>
<dbReference type="PhylomeDB" id="B8MVG7"/>
<name>B8MVG7_TALSN</name>
<dbReference type="VEuPathDB" id="FungiDB:TSTA_007660"/>
<keyword evidence="2" id="KW-1185">Reference proteome</keyword>
<proteinExistence type="predicted"/>
<evidence type="ECO:0000313" key="2">
    <source>
        <dbReference type="Proteomes" id="UP000001745"/>
    </source>
</evidence>
<dbReference type="STRING" id="441959.B8MVG7"/>
<organism evidence="1 2">
    <name type="scientific">Talaromyces stipitatus (strain ATCC 10500 / CBS 375.48 / QM 6759 / NRRL 1006)</name>
    <name type="common">Penicillium stipitatum</name>
    <dbReference type="NCBI Taxonomy" id="441959"/>
    <lineage>
        <taxon>Eukaryota</taxon>
        <taxon>Fungi</taxon>
        <taxon>Dikarya</taxon>
        <taxon>Ascomycota</taxon>
        <taxon>Pezizomycotina</taxon>
        <taxon>Eurotiomycetes</taxon>
        <taxon>Eurotiomycetidae</taxon>
        <taxon>Eurotiales</taxon>
        <taxon>Trichocomaceae</taxon>
        <taxon>Talaromyces</taxon>
        <taxon>Talaromyces sect. Talaromyces</taxon>
    </lineage>
</organism>
<dbReference type="AlphaFoldDB" id="B8MVG7"/>